<keyword evidence="1" id="KW-0812">Transmembrane</keyword>
<sequence>MKQLKKSKRLPRNYLGLIDTPMLHFRNPYIVAGWSVTFPGFGHLILGKYFRGFALIIWEGFINQYSKVNMAMVYSFNGDISAAKDILNIRLLLLYMPVYFFAIWDSYRTTVDLNNEFKLSERDKSPLRKYTMNSFGINYLDKRSPNIATLWALFIPSLGQTYQHRTLSGLFTLIWAIVYTYNSHLIEAIVYLILGDINQSTQVLDMQWALFIPSFYFFTIFDAYVNTVELNKIFDKEQKDYLINNFQPSNYKIKKGRLVK</sequence>
<evidence type="ECO:0000256" key="1">
    <source>
        <dbReference type="SAM" id="Phobius"/>
    </source>
</evidence>
<comment type="caution">
    <text evidence="2">The sequence shown here is derived from an EMBL/GenBank/DDBJ whole genome shotgun (WGS) entry which is preliminary data.</text>
</comment>
<protein>
    <submittedName>
        <fullName evidence="2">TM2 domain-containing membrane protein YozV</fullName>
    </submittedName>
</protein>
<keyword evidence="1" id="KW-1133">Transmembrane helix</keyword>
<organism evidence="2 3">
    <name type="scientific">Peribacillus deserti</name>
    <dbReference type="NCBI Taxonomy" id="673318"/>
    <lineage>
        <taxon>Bacteria</taxon>
        <taxon>Bacillati</taxon>
        <taxon>Bacillota</taxon>
        <taxon>Bacilli</taxon>
        <taxon>Bacillales</taxon>
        <taxon>Bacillaceae</taxon>
        <taxon>Peribacillus</taxon>
    </lineage>
</organism>
<dbReference type="RefSeq" id="WP_204548556.1">
    <property type="nucleotide sequence ID" value="NZ_JAFBFI010000045.1"/>
</dbReference>
<dbReference type="Proteomes" id="UP000823486">
    <property type="component" value="Unassembled WGS sequence"/>
</dbReference>
<name>A0ABS2QNY5_9BACI</name>
<proteinExistence type="predicted"/>
<gene>
    <name evidence="2" type="ORF">JOC77_004363</name>
</gene>
<evidence type="ECO:0000313" key="2">
    <source>
        <dbReference type="EMBL" id="MBM7694884.1"/>
    </source>
</evidence>
<keyword evidence="1" id="KW-0472">Membrane</keyword>
<evidence type="ECO:0000313" key="3">
    <source>
        <dbReference type="Proteomes" id="UP000823486"/>
    </source>
</evidence>
<accession>A0ABS2QNY5</accession>
<feature type="transmembrane region" description="Helical" evidence="1">
    <location>
        <begin position="170"/>
        <end position="194"/>
    </location>
</feature>
<dbReference type="EMBL" id="JAFBFI010000045">
    <property type="protein sequence ID" value="MBM7694884.1"/>
    <property type="molecule type" value="Genomic_DNA"/>
</dbReference>
<keyword evidence="3" id="KW-1185">Reference proteome</keyword>
<reference evidence="2 3" key="1">
    <citation type="submission" date="2021-01" db="EMBL/GenBank/DDBJ databases">
        <title>Genomic Encyclopedia of Type Strains, Phase IV (KMG-IV): sequencing the most valuable type-strain genomes for metagenomic binning, comparative biology and taxonomic classification.</title>
        <authorList>
            <person name="Goeker M."/>
        </authorList>
    </citation>
    <scope>NUCLEOTIDE SEQUENCE [LARGE SCALE GENOMIC DNA]</scope>
    <source>
        <strain evidence="2 3">DSM 105482</strain>
    </source>
</reference>
<feature type="transmembrane region" description="Helical" evidence="1">
    <location>
        <begin position="206"/>
        <end position="225"/>
    </location>
</feature>